<sequence length="528" mass="52403">MASLAAAAMAEMTNASGPPGQPRLPPLPPAHHQHHTTQQPTPLPLVTPGRSLLSGTTSVPPLSHSSSSSIPNSARTITGSAGVSLPGYPSNLPLISSTALGGITGSNQSHLASSLSLPSSSGTPVISSTVSSASSHFPGFISASPLQPPLSLSSSSMSQLPGLPSVLSGFDLTPHSLTSGSTSSSGNISFLPANSSCNSAINARDPSYANALGMALAAAGARAAAVASGFMNPQGSSSTSSMPSFSSASSSIPPSSMASSVLPAGGSTIVNCHVSGTAPTASTTNTNAHGHSGLQLHPHHSHVHSLSSLRSASPHAHPPPPASPLPPFHSFPHHQHHHSPSAQSQHNHHQTSLFVAPSHHPAYPSGPASSCIGGLPVSSLASSLSSSLSGSSFSSGPPIQTSATGSAGLDAYAATAVAEYLRRLGGGNNSLPGNNSAHRVHQVHQSQQQQQPQQIQQALAAFMQAAAAASAATASSNASSPGSGVCRSSTAGQAGSSPANRASAPLGFQTPLGLPPSSTNSSANRSLR</sequence>
<feature type="region of interest" description="Disordered" evidence="1">
    <location>
        <begin position="232"/>
        <end position="260"/>
    </location>
</feature>
<name>A0A3S5C6R4_9PLAT</name>
<comment type="caution">
    <text evidence="2">The sequence shown here is derived from an EMBL/GenBank/DDBJ whole genome shotgun (WGS) entry which is preliminary data.</text>
</comment>
<feature type="compositionally biased region" description="Low complexity" evidence="1">
    <location>
        <begin position="443"/>
        <end position="455"/>
    </location>
</feature>
<feature type="region of interest" description="Disordered" evidence="1">
    <location>
        <begin position="1"/>
        <end position="74"/>
    </location>
</feature>
<feature type="compositionally biased region" description="Low complexity" evidence="1">
    <location>
        <begin position="1"/>
        <end position="15"/>
    </location>
</feature>
<evidence type="ECO:0000313" key="2">
    <source>
        <dbReference type="EMBL" id="VEL39046.1"/>
    </source>
</evidence>
<feature type="compositionally biased region" description="Polar residues" evidence="1">
    <location>
        <begin position="516"/>
        <end position="528"/>
    </location>
</feature>
<organism evidence="2 3">
    <name type="scientific">Protopolystoma xenopodis</name>
    <dbReference type="NCBI Taxonomy" id="117903"/>
    <lineage>
        <taxon>Eukaryota</taxon>
        <taxon>Metazoa</taxon>
        <taxon>Spiralia</taxon>
        <taxon>Lophotrochozoa</taxon>
        <taxon>Platyhelminthes</taxon>
        <taxon>Monogenea</taxon>
        <taxon>Polyopisthocotylea</taxon>
        <taxon>Polystomatidea</taxon>
        <taxon>Polystomatidae</taxon>
        <taxon>Protopolystoma</taxon>
    </lineage>
</organism>
<feature type="compositionally biased region" description="Polar residues" evidence="1">
    <location>
        <begin position="486"/>
        <end position="500"/>
    </location>
</feature>
<feature type="compositionally biased region" description="Pro residues" evidence="1">
    <location>
        <begin position="19"/>
        <end position="29"/>
    </location>
</feature>
<feature type="compositionally biased region" description="Low complexity" evidence="1">
    <location>
        <begin position="36"/>
        <end position="48"/>
    </location>
</feature>
<accession>A0A3S5C6R4</accession>
<reference evidence="2" key="1">
    <citation type="submission" date="2018-11" db="EMBL/GenBank/DDBJ databases">
        <authorList>
            <consortium name="Pathogen Informatics"/>
        </authorList>
    </citation>
    <scope>NUCLEOTIDE SEQUENCE</scope>
</reference>
<feature type="region of interest" description="Disordered" evidence="1">
    <location>
        <begin position="427"/>
        <end position="455"/>
    </location>
</feature>
<evidence type="ECO:0000313" key="3">
    <source>
        <dbReference type="Proteomes" id="UP000784294"/>
    </source>
</evidence>
<feature type="compositionally biased region" description="Low complexity" evidence="1">
    <location>
        <begin position="304"/>
        <end position="315"/>
    </location>
</feature>
<feature type="compositionally biased region" description="Pro residues" evidence="1">
    <location>
        <begin position="316"/>
        <end position="329"/>
    </location>
</feature>
<dbReference type="EMBL" id="CAAALY010259898">
    <property type="protein sequence ID" value="VEL39046.1"/>
    <property type="molecule type" value="Genomic_DNA"/>
</dbReference>
<proteinExistence type="predicted"/>
<feature type="compositionally biased region" description="Low complexity" evidence="1">
    <location>
        <begin position="236"/>
        <end position="260"/>
    </location>
</feature>
<protein>
    <submittedName>
        <fullName evidence="2">Uncharacterized protein</fullName>
    </submittedName>
</protein>
<evidence type="ECO:0000256" key="1">
    <source>
        <dbReference type="SAM" id="MobiDB-lite"/>
    </source>
</evidence>
<feature type="region of interest" description="Disordered" evidence="1">
    <location>
        <begin position="278"/>
        <end position="360"/>
    </location>
</feature>
<dbReference type="AlphaFoldDB" id="A0A3S5C6R4"/>
<dbReference type="Proteomes" id="UP000784294">
    <property type="component" value="Unassembled WGS sequence"/>
</dbReference>
<gene>
    <name evidence="2" type="ORF">PXEA_LOCUS32486</name>
</gene>
<feature type="region of interest" description="Disordered" evidence="1">
    <location>
        <begin position="476"/>
        <end position="528"/>
    </location>
</feature>
<feature type="compositionally biased region" description="Low complexity" evidence="1">
    <location>
        <begin position="58"/>
        <end position="73"/>
    </location>
</feature>
<keyword evidence="3" id="KW-1185">Reference proteome</keyword>
<feature type="compositionally biased region" description="Low complexity" evidence="1">
    <location>
        <begin position="278"/>
        <end position="288"/>
    </location>
</feature>